<feature type="domain" description="RING-type" evidence="10">
    <location>
        <begin position="130"/>
        <end position="172"/>
    </location>
</feature>
<dbReference type="Pfam" id="PF13639">
    <property type="entry name" value="zf-RING_2"/>
    <property type="match status" value="1"/>
</dbReference>
<dbReference type="PROSITE" id="PS50089">
    <property type="entry name" value="ZF_RING_2"/>
    <property type="match status" value="1"/>
</dbReference>
<evidence type="ECO:0000256" key="9">
    <source>
        <dbReference type="SAM" id="Phobius"/>
    </source>
</evidence>
<keyword evidence="12" id="KW-1185">Reference proteome</keyword>
<evidence type="ECO:0000313" key="11">
    <source>
        <dbReference type="EMBL" id="RLN03455.1"/>
    </source>
</evidence>
<evidence type="ECO:0000256" key="5">
    <source>
        <dbReference type="ARBA" id="ARBA00022833"/>
    </source>
</evidence>
<evidence type="ECO:0000256" key="3">
    <source>
        <dbReference type="ARBA" id="ARBA00022723"/>
    </source>
</evidence>
<protein>
    <recommendedName>
        <fullName evidence="2">RING-type E3 ubiquitin transferase</fullName>
        <ecNumber evidence="2">2.3.2.27</ecNumber>
    </recommendedName>
</protein>
<evidence type="ECO:0000259" key="10">
    <source>
        <dbReference type="PROSITE" id="PS50089"/>
    </source>
</evidence>
<comment type="similarity">
    <text evidence="6">Belongs to the RING-type zinc finger family. ATL subfamily.</text>
</comment>
<keyword evidence="3" id="KW-0479">Metal-binding</keyword>
<proteinExistence type="inferred from homology"/>
<evidence type="ECO:0000256" key="6">
    <source>
        <dbReference type="ARBA" id="ARBA00024209"/>
    </source>
</evidence>
<feature type="compositionally biased region" description="Low complexity" evidence="8">
    <location>
        <begin position="87"/>
        <end position="100"/>
    </location>
</feature>
<evidence type="ECO:0000256" key="1">
    <source>
        <dbReference type="ARBA" id="ARBA00000900"/>
    </source>
</evidence>
<sequence length="218" mass="22456">MSVPFGALGYGRTVPDDETDRHGHAPLSTGAIVAIACGVAAALLLLAALLVYCFCCRKTRAARASEPRAGMKTRGFSGGAVRDTMSGTARPGAGRDAPAGMSSGAAVTSRGAPAAPSPSSGAVSGTDAGCLICRGGYGGAGERPVVLACGHLFHRRCIRRWLRQNSTCPTCNTTTIALIGDSSREAMGSRFQSPRLSMDNPIGSDDLVEIRRSNSSHF</sequence>
<keyword evidence="5" id="KW-0862">Zinc</keyword>
<evidence type="ECO:0000256" key="4">
    <source>
        <dbReference type="ARBA" id="ARBA00022771"/>
    </source>
</evidence>
<dbReference type="EC" id="2.3.2.27" evidence="2"/>
<evidence type="ECO:0000256" key="7">
    <source>
        <dbReference type="PROSITE-ProRule" id="PRU00175"/>
    </source>
</evidence>
<keyword evidence="9" id="KW-0472">Membrane</keyword>
<name>A0A3L6RI82_PANMI</name>
<keyword evidence="9" id="KW-1133">Transmembrane helix</keyword>
<comment type="caution">
    <text evidence="11">The sequence shown here is derived from an EMBL/GenBank/DDBJ whole genome shotgun (WGS) entry which is preliminary data.</text>
</comment>
<evidence type="ECO:0000256" key="2">
    <source>
        <dbReference type="ARBA" id="ARBA00012483"/>
    </source>
</evidence>
<dbReference type="PANTHER" id="PTHR14155">
    <property type="entry name" value="RING FINGER DOMAIN-CONTAINING"/>
    <property type="match status" value="1"/>
</dbReference>
<gene>
    <name evidence="11" type="ORF">C2845_PM13G11860</name>
</gene>
<dbReference type="GO" id="GO:0061630">
    <property type="term" value="F:ubiquitin protein ligase activity"/>
    <property type="evidence" value="ECO:0007669"/>
    <property type="project" value="UniProtKB-EC"/>
</dbReference>
<dbReference type="STRING" id="4540.A0A3L6RI82"/>
<feature type="transmembrane region" description="Helical" evidence="9">
    <location>
        <begin position="31"/>
        <end position="55"/>
    </location>
</feature>
<dbReference type="SUPFAM" id="SSF57850">
    <property type="entry name" value="RING/U-box"/>
    <property type="match status" value="1"/>
</dbReference>
<keyword evidence="4 7" id="KW-0863">Zinc-finger</keyword>
<reference evidence="12" key="1">
    <citation type="journal article" date="2019" name="Nat. Commun.">
        <title>The genome of broomcorn millet.</title>
        <authorList>
            <person name="Zou C."/>
            <person name="Miki D."/>
            <person name="Li D."/>
            <person name="Tang Q."/>
            <person name="Xiao L."/>
            <person name="Rajput S."/>
            <person name="Deng P."/>
            <person name="Jia W."/>
            <person name="Huang R."/>
            <person name="Zhang M."/>
            <person name="Sun Y."/>
            <person name="Hu J."/>
            <person name="Fu X."/>
            <person name="Schnable P.S."/>
            <person name="Li F."/>
            <person name="Zhang H."/>
            <person name="Feng B."/>
            <person name="Zhu X."/>
            <person name="Liu R."/>
            <person name="Schnable J.C."/>
            <person name="Zhu J.-K."/>
            <person name="Zhang H."/>
        </authorList>
    </citation>
    <scope>NUCLEOTIDE SEQUENCE [LARGE SCALE GENOMIC DNA]</scope>
</reference>
<dbReference type="AlphaFoldDB" id="A0A3L6RI82"/>
<comment type="catalytic activity">
    <reaction evidence="1">
        <text>S-ubiquitinyl-[E2 ubiquitin-conjugating enzyme]-L-cysteine + [acceptor protein]-L-lysine = [E2 ubiquitin-conjugating enzyme]-L-cysteine + N(6)-ubiquitinyl-[acceptor protein]-L-lysine.</text>
        <dbReference type="EC" id="2.3.2.27"/>
    </reaction>
</comment>
<evidence type="ECO:0000256" key="8">
    <source>
        <dbReference type="SAM" id="MobiDB-lite"/>
    </source>
</evidence>
<organism evidence="11 12">
    <name type="scientific">Panicum miliaceum</name>
    <name type="common">Proso millet</name>
    <name type="synonym">Broomcorn millet</name>
    <dbReference type="NCBI Taxonomy" id="4540"/>
    <lineage>
        <taxon>Eukaryota</taxon>
        <taxon>Viridiplantae</taxon>
        <taxon>Streptophyta</taxon>
        <taxon>Embryophyta</taxon>
        <taxon>Tracheophyta</taxon>
        <taxon>Spermatophyta</taxon>
        <taxon>Magnoliopsida</taxon>
        <taxon>Liliopsida</taxon>
        <taxon>Poales</taxon>
        <taxon>Poaceae</taxon>
        <taxon>PACMAD clade</taxon>
        <taxon>Panicoideae</taxon>
        <taxon>Panicodae</taxon>
        <taxon>Paniceae</taxon>
        <taxon>Panicinae</taxon>
        <taxon>Panicum</taxon>
        <taxon>Panicum sect. Panicum</taxon>
    </lineage>
</organism>
<dbReference type="EMBL" id="PQIB02000008">
    <property type="protein sequence ID" value="RLN03455.1"/>
    <property type="molecule type" value="Genomic_DNA"/>
</dbReference>
<keyword evidence="9" id="KW-0812">Transmembrane</keyword>
<feature type="compositionally biased region" description="Low complexity" evidence="8">
    <location>
        <begin position="111"/>
        <end position="124"/>
    </location>
</feature>
<dbReference type="Proteomes" id="UP000275267">
    <property type="component" value="Unassembled WGS sequence"/>
</dbReference>
<dbReference type="OrthoDB" id="8062037at2759"/>
<dbReference type="Gene3D" id="3.30.40.10">
    <property type="entry name" value="Zinc/RING finger domain, C3HC4 (zinc finger)"/>
    <property type="match status" value="1"/>
</dbReference>
<dbReference type="InterPro" id="IPR053238">
    <property type="entry name" value="RING-H2_zinc_finger"/>
</dbReference>
<dbReference type="InterPro" id="IPR001841">
    <property type="entry name" value="Znf_RING"/>
</dbReference>
<evidence type="ECO:0000313" key="12">
    <source>
        <dbReference type="Proteomes" id="UP000275267"/>
    </source>
</evidence>
<dbReference type="SMART" id="SM00184">
    <property type="entry name" value="RING"/>
    <property type="match status" value="1"/>
</dbReference>
<accession>A0A3L6RI82</accession>
<dbReference type="GO" id="GO:0008270">
    <property type="term" value="F:zinc ion binding"/>
    <property type="evidence" value="ECO:0007669"/>
    <property type="project" value="UniProtKB-KW"/>
</dbReference>
<dbReference type="PANTHER" id="PTHR14155:SF610">
    <property type="entry name" value="OS01G0755700 PROTEIN"/>
    <property type="match status" value="1"/>
</dbReference>
<feature type="region of interest" description="Disordered" evidence="8">
    <location>
        <begin position="73"/>
        <end position="124"/>
    </location>
</feature>
<dbReference type="InterPro" id="IPR013083">
    <property type="entry name" value="Znf_RING/FYVE/PHD"/>
</dbReference>